<gene>
    <name evidence="3" type="ORF">VITISV_002548</name>
</gene>
<evidence type="ECO:0000256" key="1">
    <source>
        <dbReference type="SAM" id="Phobius"/>
    </source>
</evidence>
<organism evidence="3">
    <name type="scientific">Vitis vinifera</name>
    <name type="common">Grape</name>
    <dbReference type="NCBI Taxonomy" id="29760"/>
    <lineage>
        <taxon>Eukaryota</taxon>
        <taxon>Viridiplantae</taxon>
        <taxon>Streptophyta</taxon>
        <taxon>Embryophyta</taxon>
        <taxon>Tracheophyta</taxon>
        <taxon>Spermatophyta</taxon>
        <taxon>Magnoliopsida</taxon>
        <taxon>eudicotyledons</taxon>
        <taxon>Gunneridae</taxon>
        <taxon>Pentapetalae</taxon>
        <taxon>rosids</taxon>
        <taxon>Vitales</taxon>
        <taxon>Vitaceae</taxon>
        <taxon>Viteae</taxon>
        <taxon>Vitis</taxon>
    </lineage>
</organism>
<dbReference type="PANTHER" id="PTHR33592">
    <property type="entry name" value="TRANSMEMBRANE PROTEIN"/>
    <property type="match status" value="1"/>
</dbReference>
<proteinExistence type="predicted"/>
<feature type="chain" id="PRO_5002679430" evidence="2">
    <location>
        <begin position="19"/>
        <end position="229"/>
    </location>
</feature>
<sequence>MVKLHLCLVAMTTGEVEGGLGRGGGRAWLAKFLLIMQGGPLPGIRVHGLGAEGETGPACRDCKTILILFFFHSFFSPLGTLLAWCGWTLRRKTTAVTAKTVVRDLMILVGFKMGFTSRKLVLLVVLFNFTLLSAWSFRELEVMRLLGGGQWAKRNSLVLQSLQKGPVLPSGPSPCNHIPEQRAGRCTFNEKNIADDIATAPPAVSAYMLAEDAAMASLAKDGYDQDHSS</sequence>
<keyword evidence="1" id="KW-0472">Membrane</keyword>
<feature type="transmembrane region" description="Helical" evidence="1">
    <location>
        <begin position="65"/>
        <end position="89"/>
    </location>
</feature>
<reference evidence="3" key="1">
    <citation type="journal article" date="2007" name="PLoS ONE">
        <title>The first genome sequence of an elite grapevine cultivar (Pinot noir Vitis vinifera L.): coping with a highly heterozygous genome.</title>
        <authorList>
            <person name="Velasco R."/>
            <person name="Zharkikh A."/>
            <person name="Troggio M."/>
            <person name="Cartwright D.A."/>
            <person name="Cestaro A."/>
            <person name="Pruss D."/>
            <person name="Pindo M."/>
            <person name="FitzGerald L.M."/>
            <person name="Vezzulli S."/>
            <person name="Reid J."/>
            <person name="Malacarne G."/>
            <person name="Iliev D."/>
            <person name="Coppola G."/>
            <person name="Wardell B."/>
            <person name="Micheletti D."/>
            <person name="Macalma T."/>
            <person name="Facci M."/>
            <person name="Mitchell J.T."/>
            <person name="Perazzolli M."/>
            <person name="Eldredge G."/>
            <person name="Gatto P."/>
            <person name="Oyzerski R."/>
            <person name="Moretto M."/>
            <person name="Gutin N."/>
            <person name="Stefanini M."/>
            <person name="Chen Y."/>
            <person name="Segala C."/>
            <person name="Davenport C."/>
            <person name="Dematte L."/>
            <person name="Mraz A."/>
            <person name="Battilana J."/>
            <person name="Stormo K."/>
            <person name="Costa F."/>
            <person name="Tao Q."/>
            <person name="Si-Ammour A."/>
            <person name="Harkins T."/>
            <person name="Lackey A."/>
            <person name="Perbost C."/>
            <person name="Taillon B."/>
            <person name="Stella A."/>
            <person name="Solovyev V."/>
            <person name="Fawcett J.A."/>
            <person name="Sterck L."/>
            <person name="Vandepoele K."/>
            <person name="Grando S.M."/>
            <person name="Toppo S."/>
            <person name="Moser C."/>
            <person name="Lanchbury J."/>
            <person name="Bogden R."/>
            <person name="Skolnick M."/>
            <person name="Sgaramella V."/>
            <person name="Bhatnagar S.K."/>
            <person name="Fontana P."/>
            <person name="Gutin A."/>
            <person name="Van de Peer Y."/>
            <person name="Salamini F."/>
            <person name="Viola R."/>
        </authorList>
    </citation>
    <scope>NUCLEOTIDE SEQUENCE</scope>
</reference>
<keyword evidence="2" id="KW-0732">Signal</keyword>
<dbReference type="AlphaFoldDB" id="A5ATI6"/>
<protein>
    <submittedName>
        <fullName evidence="3">Uncharacterized protein</fullName>
    </submittedName>
</protein>
<keyword evidence="1" id="KW-1133">Transmembrane helix</keyword>
<feature type="signal peptide" evidence="2">
    <location>
        <begin position="1"/>
        <end position="18"/>
    </location>
</feature>
<evidence type="ECO:0000313" key="3">
    <source>
        <dbReference type="EMBL" id="CAN69369.1"/>
    </source>
</evidence>
<accession>A5ATI6</accession>
<name>A5ATI6_VITVI</name>
<evidence type="ECO:0000256" key="2">
    <source>
        <dbReference type="SAM" id="SignalP"/>
    </source>
</evidence>
<dbReference type="EMBL" id="AM434983">
    <property type="protein sequence ID" value="CAN69369.1"/>
    <property type="molecule type" value="Genomic_DNA"/>
</dbReference>
<keyword evidence="1" id="KW-0812">Transmembrane</keyword>
<dbReference type="PANTHER" id="PTHR33592:SF17">
    <property type="entry name" value="LEUCINE-RICH REPEAT-CONTAINING N-TERMINAL PLANT-TYPE DOMAIN-CONTAINING PROTEIN"/>
    <property type="match status" value="1"/>
</dbReference>
<feature type="transmembrane region" description="Helical" evidence="1">
    <location>
        <begin position="120"/>
        <end position="137"/>
    </location>
</feature>